<evidence type="ECO:0000256" key="1">
    <source>
        <dbReference type="SAM" id="MobiDB-lite"/>
    </source>
</evidence>
<dbReference type="Proteomes" id="UP000799757">
    <property type="component" value="Unassembled WGS sequence"/>
</dbReference>
<organism evidence="2 3">
    <name type="scientific">Melanomma pulvis-pyrius CBS 109.77</name>
    <dbReference type="NCBI Taxonomy" id="1314802"/>
    <lineage>
        <taxon>Eukaryota</taxon>
        <taxon>Fungi</taxon>
        <taxon>Dikarya</taxon>
        <taxon>Ascomycota</taxon>
        <taxon>Pezizomycotina</taxon>
        <taxon>Dothideomycetes</taxon>
        <taxon>Pleosporomycetidae</taxon>
        <taxon>Pleosporales</taxon>
        <taxon>Melanommataceae</taxon>
        <taxon>Melanomma</taxon>
    </lineage>
</organism>
<dbReference type="OrthoDB" id="5326745at2759"/>
<protein>
    <submittedName>
        <fullName evidence="2">Uncharacterized protein</fullName>
    </submittedName>
</protein>
<dbReference type="EMBL" id="MU002195">
    <property type="protein sequence ID" value="KAF2788694.1"/>
    <property type="molecule type" value="Genomic_DNA"/>
</dbReference>
<name>A0A6A6WXR7_9PLEO</name>
<keyword evidence="3" id="KW-1185">Reference proteome</keyword>
<feature type="region of interest" description="Disordered" evidence="1">
    <location>
        <begin position="23"/>
        <end position="42"/>
    </location>
</feature>
<evidence type="ECO:0000313" key="2">
    <source>
        <dbReference type="EMBL" id="KAF2788694.1"/>
    </source>
</evidence>
<feature type="region of interest" description="Disordered" evidence="1">
    <location>
        <begin position="58"/>
        <end position="89"/>
    </location>
</feature>
<dbReference type="AlphaFoldDB" id="A0A6A6WXR7"/>
<accession>A0A6A6WXR7</accession>
<feature type="compositionally biased region" description="Polar residues" evidence="1">
    <location>
        <begin position="69"/>
        <end position="80"/>
    </location>
</feature>
<gene>
    <name evidence="2" type="ORF">K505DRAFT_328766</name>
</gene>
<evidence type="ECO:0000313" key="3">
    <source>
        <dbReference type="Proteomes" id="UP000799757"/>
    </source>
</evidence>
<proteinExistence type="predicted"/>
<reference evidence="2" key="1">
    <citation type="journal article" date="2020" name="Stud. Mycol.">
        <title>101 Dothideomycetes genomes: a test case for predicting lifestyles and emergence of pathogens.</title>
        <authorList>
            <person name="Haridas S."/>
            <person name="Albert R."/>
            <person name="Binder M."/>
            <person name="Bloem J."/>
            <person name="Labutti K."/>
            <person name="Salamov A."/>
            <person name="Andreopoulos B."/>
            <person name="Baker S."/>
            <person name="Barry K."/>
            <person name="Bills G."/>
            <person name="Bluhm B."/>
            <person name="Cannon C."/>
            <person name="Castanera R."/>
            <person name="Culley D."/>
            <person name="Daum C."/>
            <person name="Ezra D."/>
            <person name="Gonzalez J."/>
            <person name="Henrissat B."/>
            <person name="Kuo A."/>
            <person name="Liang C."/>
            <person name="Lipzen A."/>
            <person name="Lutzoni F."/>
            <person name="Magnuson J."/>
            <person name="Mondo S."/>
            <person name="Nolan M."/>
            <person name="Ohm R."/>
            <person name="Pangilinan J."/>
            <person name="Park H.-J."/>
            <person name="Ramirez L."/>
            <person name="Alfaro M."/>
            <person name="Sun H."/>
            <person name="Tritt A."/>
            <person name="Yoshinaga Y."/>
            <person name="Zwiers L.-H."/>
            <person name="Turgeon B."/>
            <person name="Goodwin S."/>
            <person name="Spatafora J."/>
            <person name="Crous P."/>
            <person name="Grigoriev I."/>
        </authorList>
    </citation>
    <scope>NUCLEOTIDE SEQUENCE</scope>
    <source>
        <strain evidence="2">CBS 109.77</strain>
    </source>
</reference>
<feature type="compositionally biased region" description="Polar residues" evidence="1">
    <location>
        <begin position="30"/>
        <end position="42"/>
    </location>
</feature>
<sequence>MCTFRTRVHRCGHYTKTLKSPCEDSKKSQDVCTSGSEDSQTTGGWCYLDGCDMKPNVLREGPGKLGPRMQQQTSPLTQSRKAYGRRVRS</sequence>